<evidence type="ECO:0000259" key="8">
    <source>
        <dbReference type="Pfam" id="PF07730"/>
    </source>
</evidence>
<name>A0A2T2X0U8_9FIRM</name>
<dbReference type="Pfam" id="PF02518">
    <property type="entry name" value="HATPase_c"/>
    <property type="match status" value="1"/>
</dbReference>
<dbReference type="GO" id="GO:0016020">
    <property type="term" value="C:membrane"/>
    <property type="evidence" value="ECO:0007669"/>
    <property type="project" value="InterPro"/>
</dbReference>
<dbReference type="EC" id="2.7.13.3" evidence="2"/>
<evidence type="ECO:0000256" key="2">
    <source>
        <dbReference type="ARBA" id="ARBA00012438"/>
    </source>
</evidence>
<sequence length="380" mass="41772">MFRGDLTFLRILRFVVLLLPLMAAVAMGQPRFWPWGLLSLIASLVIALAPFFRTSREPWLTLTLALEVVLGIFVGLRVSGIGVFAAFVIASDIGFSSRPTGILAAVDVLLGIVATSSAVGHPSLTLDRQLVEDLPLGLVFVLAMWGNTQGTRQMMALTKAYRALKRARAQEQELIKLRERERIAQNLHDVLGHSLTLIVLKAELISEHLKRRQWDKGGQETNSLLMVARRSLDEVRGVVESLPAYSTLREMVAELDKAQIETELDWRPPQASGPALLADWDLMVREGITNILRHASATRAAIKLEPEGAGWQLVVADNGHGMNQPKGHGLCGIERRAARWNGTMSIVSGPEKGTRICVKGEFQAVVKDGGEDGNDPDYCY</sequence>
<feature type="transmembrane region" description="Helical" evidence="6">
    <location>
        <begin position="32"/>
        <end position="52"/>
    </location>
</feature>
<dbReference type="Pfam" id="PF07730">
    <property type="entry name" value="HisKA_3"/>
    <property type="match status" value="1"/>
</dbReference>
<keyword evidence="6" id="KW-1133">Transmembrane helix</keyword>
<evidence type="ECO:0000256" key="1">
    <source>
        <dbReference type="ARBA" id="ARBA00000085"/>
    </source>
</evidence>
<keyword evidence="6" id="KW-0472">Membrane</keyword>
<evidence type="ECO:0000259" key="7">
    <source>
        <dbReference type="Pfam" id="PF02518"/>
    </source>
</evidence>
<keyword evidence="6" id="KW-0812">Transmembrane</keyword>
<gene>
    <name evidence="9" type="ORF">C7B43_10355</name>
</gene>
<evidence type="ECO:0000256" key="3">
    <source>
        <dbReference type="ARBA" id="ARBA00022679"/>
    </source>
</evidence>
<dbReference type="AlphaFoldDB" id="A0A2T2X0U8"/>
<proteinExistence type="predicted"/>
<dbReference type="SUPFAM" id="SSF55874">
    <property type="entry name" value="ATPase domain of HSP90 chaperone/DNA topoisomerase II/histidine kinase"/>
    <property type="match status" value="1"/>
</dbReference>
<feature type="domain" description="Signal transduction histidine kinase subgroup 3 dimerisation and phosphoacceptor" evidence="8">
    <location>
        <begin position="179"/>
        <end position="242"/>
    </location>
</feature>
<dbReference type="GO" id="GO:0000155">
    <property type="term" value="F:phosphorelay sensor kinase activity"/>
    <property type="evidence" value="ECO:0007669"/>
    <property type="project" value="InterPro"/>
</dbReference>
<dbReference type="PANTHER" id="PTHR24421:SF63">
    <property type="entry name" value="SENSOR HISTIDINE KINASE DESK"/>
    <property type="match status" value="1"/>
</dbReference>
<feature type="transmembrane region" description="Helical" evidence="6">
    <location>
        <begin position="7"/>
        <end position="26"/>
    </location>
</feature>
<dbReference type="CDD" id="cd16917">
    <property type="entry name" value="HATPase_UhpB-NarQ-NarX-like"/>
    <property type="match status" value="1"/>
</dbReference>
<dbReference type="InterPro" id="IPR050482">
    <property type="entry name" value="Sensor_HK_TwoCompSys"/>
</dbReference>
<dbReference type="InterPro" id="IPR011712">
    <property type="entry name" value="Sig_transdc_His_kin_sub3_dim/P"/>
</dbReference>
<evidence type="ECO:0000256" key="5">
    <source>
        <dbReference type="ARBA" id="ARBA00023012"/>
    </source>
</evidence>
<dbReference type="InterPro" id="IPR036890">
    <property type="entry name" value="HATPase_C_sf"/>
</dbReference>
<dbReference type="Gene3D" id="3.30.565.10">
    <property type="entry name" value="Histidine kinase-like ATPase, C-terminal domain"/>
    <property type="match status" value="1"/>
</dbReference>
<dbReference type="InterPro" id="IPR003594">
    <property type="entry name" value="HATPase_dom"/>
</dbReference>
<evidence type="ECO:0000313" key="10">
    <source>
        <dbReference type="Proteomes" id="UP000242699"/>
    </source>
</evidence>
<feature type="transmembrane region" description="Helical" evidence="6">
    <location>
        <begin position="64"/>
        <end position="90"/>
    </location>
</feature>
<dbReference type="EMBL" id="PXYT01000021">
    <property type="protein sequence ID" value="PSR28120.1"/>
    <property type="molecule type" value="Genomic_DNA"/>
</dbReference>
<evidence type="ECO:0000313" key="9">
    <source>
        <dbReference type="EMBL" id="PSR28120.1"/>
    </source>
</evidence>
<accession>A0A2T2X0U8</accession>
<keyword evidence="4" id="KW-0418">Kinase</keyword>
<reference evidence="9 10" key="1">
    <citation type="journal article" date="2014" name="BMC Genomics">
        <title>Comparison of environmental and isolate Sulfobacillus genomes reveals diverse carbon, sulfur, nitrogen, and hydrogen metabolisms.</title>
        <authorList>
            <person name="Justice N.B."/>
            <person name="Norman A."/>
            <person name="Brown C.T."/>
            <person name="Singh A."/>
            <person name="Thomas B.C."/>
            <person name="Banfield J.F."/>
        </authorList>
    </citation>
    <scope>NUCLEOTIDE SEQUENCE [LARGE SCALE GENOMIC DNA]</scope>
    <source>
        <strain evidence="9">AMDSBA1</strain>
    </source>
</reference>
<comment type="catalytic activity">
    <reaction evidence="1">
        <text>ATP + protein L-histidine = ADP + protein N-phospho-L-histidine.</text>
        <dbReference type="EC" id="2.7.13.3"/>
    </reaction>
</comment>
<dbReference type="PANTHER" id="PTHR24421">
    <property type="entry name" value="NITRATE/NITRITE SENSOR PROTEIN NARX-RELATED"/>
    <property type="match status" value="1"/>
</dbReference>
<dbReference type="Gene3D" id="1.20.5.1930">
    <property type="match status" value="1"/>
</dbReference>
<evidence type="ECO:0000256" key="6">
    <source>
        <dbReference type="SAM" id="Phobius"/>
    </source>
</evidence>
<feature type="domain" description="Histidine kinase/HSP90-like ATPase" evidence="7">
    <location>
        <begin position="282"/>
        <end position="358"/>
    </location>
</feature>
<organism evidence="9 10">
    <name type="scientific">Sulfobacillus benefaciens</name>
    <dbReference type="NCBI Taxonomy" id="453960"/>
    <lineage>
        <taxon>Bacteria</taxon>
        <taxon>Bacillati</taxon>
        <taxon>Bacillota</taxon>
        <taxon>Clostridia</taxon>
        <taxon>Eubacteriales</taxon>
        <taxon>Clostridiales Family XVII. Incertae Sedis</taxon>
        <taxon>Sulfobacillus</taxon>
    </lineage>
</organism>
<protein>
    <recommendedName>
        <fullName evidence="2">histidine kinase</fullName>
        <ecNumber evidence="2">2.7.13.3</ecNumber>
    </recommendedName>
</protein>
<dbReference type="GO" id="GO:0046983">
    <property type="term" value="F:protein dimerization activity"/>
    <property type="evidence" value="ECO:0007669"/>
    <property type="project" value="InterPro"/>
</dbReference>
<keyword evidence="3" id="KW-0808">Transferase</keyword>
<keyword evidence="5" id="KW-0902">Two-component regulatory system</keyword>
<dbReference type="Proteomes" id="UP000242699">
    <property type="component" value="Unassembled WGS sequence"/>
</dbReference>
<comment type="caution">
    <text evidence="9">The sequence shown here is derived from an EMBL/GenBank/DDBJ whole genome shotgun (WGS) entry which is preliminary data.</text>
</comment>
<evidence type="ECO:0000256" key="4">
    <source>
        <dbReference type="ARBA" id="ARBA00022777"/>
    </source>
</evidence>